<feature type="chain" id="PRO_5021314032" description="Outer membrane protein beta-barrel domain-containing protein" evidence="1">
    <location>
        <begin position="20"/>
        <end position="179"/>
    </location>
</feature>
<evidence type="ECO:0000256" key="1">
    <source>
        <dbReference type="SAM" id="SignalP"/>
    </source>
</evidence>
<name>A0A4Y8S8J9_9SPHI</name>
<comment type="caution">
    <text evidence="2">The sequence shown here is derived from an EMBL/GenBank/DDBJ whole genome shotgun (WGS) entry which is preliminary data.</text>
</comment>
<proteinExistence type="predicted"/>
<gene>
    <name evidence="2" type="ORF">E2R66_20435</name>
</gene>
<keyword evidence="3" id="KW-1185">Reference proteome</keyword>
<reference evidence="2 3" key="1">
    <citation type="journal article" date="2017" name="Int. J. Syst. Evol. Microbiol.">
        <title>Mucilaginibacterpsychrotolerans sp. nov., isolated from peatlands.</title>
        <authorList>
            <person name="Deng Y."/>
            <person name="Shen L."/>
            <person name="Xu B."/>
            <person name="Liu Y."/>
            <person name="Gu Z."/>
            <person name="Liu H."/>
            <person name="Zhou Y."/>
        </authorList>
    </citation>
    <scope>NUCLEOTIDE SEQUENCE [LARGE SCALE GENOMIC DNA]</scope>
    <source>
        <strain evidence="2 3">NH7-4</strain>
    </source>
</reference>
<dbReference type="Proteomes" id="UP000297540">
    <property type="component" value="Unassembled WGS sequence"/>
</dbReference>
<evidence type="ECO:0000313" key="2">
    <source>
        <dbReference type="EMBL" id="TFF34940.1"/>
    </source>
</evidence>
<organism evidence="2 3">
    <name type="scientific">Mucilaginibacter psychrotolerans</name>
    <dbReference type="NCBI Taxonomy" id="1524096"/>
    <lineage>
        <taxon>Bacteria</taxon>
        <taxon>Pseudomonadati</taxon>
        <taxon>Bacteroidota</taxon>
        <taxon>Sphingobacteriia</taxon>
        <taxon>Sphingobacteriales</taxon>
        <taxon>Sphingobacteriaceae</taxon>
        <taxon>Mucilaginibacter</taxon>
    </lineage>
</organism>
<evidence type="ECO:0008006" key="4">
    <source>
        <dbReference type="Google" id="ProtNLM"/>
    </source>
</evidence>
<sequence>MMKKLLTVALVLIGFYAQAQERTTVFERFTNQHAIGIGVTGYLPSGNVFKTGYGASVKSEWPIAQDLSITGTVGIAQFNYKRIFNEELQPTKAATFVPITVGAKYFLGEELYFEGNFGGGFASGYPRKDGFFTVELSAGYQWKLSKTGSLDTSVGYLNWGNNDNLKVVAFKVAYRVQWF</sequence>
<dbReference type="AlphaFoldDB" id="A0A4Y8S8J9"/>
<feature type="signal peptide" evidence="1">
    <location>
        <begin position="1"/>
        <end position="19"/>
    </location>
</feature>
<dbReference type="RefSeq" id="WP_133234212.1">
    <property type="nucleotide sequence ID" value="NZ_SOZE01000025.1"/>
</dbReference>
<dbReference type="EMBL" id="SOZE01000025">
    <property type="protein sequence ID" value="TFF34940.1"/>
    <property type="molecule type" value="Genomic_DNA"/>
</dbReference>
<protein>
    <recommendedName>
        <fullName evidence="4">Outer membrane protein beta-barrel domain-containing protein</fullName>
    </recommendedName>
</protein>
<evidence type="ECO:0000313" key="3">
    <source>
        <dbReference type="Proteomes" id="UP000297540"/>
    </source>
</evidence>
<dbReference type="OrthoDB" id="668980at2"/>
<keyword evidence="1" id="KW-0732">Signal</keyword>
<accession>A0A4Y8S8J9</accession>